<dbReference type="InterPro" id="IPR052021">
    <property type="entry name" value="Type-I_RS_S_subunit"/>
</dbReference>
<dbReference type="SUPFAM" id="SSF116734">
    <property type="entry name" value="DNA methylase specificity domain"/>
    <property type="match status" value="2"/>
</dbReference>
<evidence type="ECO:0000256" key="1">
    <source>
        <dbReference type="ARBA" id="ARBA00010923"/>
    </source>
</evidence>
<dbReference type="GO" id="GO:0016787">
    <property type="term" value="F:hydrolase activity"/>
    <property type="evidence" value="ECO:0007669"/>
    <property type="project" value="UniProtKB-KW"/>
</dbReference>
<feature type="domain" description="Type I restriction modification DNA specificity" evidence="4">
    <location>
        <begin position="229"/>
        <end position="398"/>
    </location>
</feature>
<dbReference type="RefSeq" id="WP_239741621.1">
    <property type="nucleotide sequence ID" value="NZ_JACSYB010000001.1"/>
</dbReference>
<dbReference type="PANTHER" id="PTHR30408">
    <property type="entry name" value="TYPE-1 RESTRICTION ENZYME ECOKI SPECIFICITY PROTEIN"/>
    <property type="match status" value="1"/>
</dbReference>
<dbReference type="Pfam" id="PF01420">
    <property type="entry name" value="Methylase_S"/>
    <property type="match status" value="2"/>
</dbReference>
<dbReference type="GO" id="GO:0004519">
    <property type="term" value="F:endonuclease activity"/>
    <property type="evidence" value="ECO:0007669"/>
    <property type="project" value="UniProtKB-KW"/>
</dbReference>
<organism evidence="5 6">
    <name type="scientific">Moraxella tetraodonis</name>
    <dbReference type="NCBI Taxonomy" id="2767221"/>
    <lineage>
        <taxon>Bacteria</taxon>
        <taxon>Pseudomonadati</taxon>
        <taxon>Pseudomonadota</taxon>
        <taxon>Gammaproteobacteria</taxon>
        <taxon>Moraxellales</taxon>
        <taxon>Moraxellaceae</taxon>
        <taxon>Moraxella</taxon>
    </lineage>
</organism>
<protein>
    <submittedName>
        <fullName evidence="5">Restriction endonuclease subunit S</fullName>
        <ecNumber evidence="5">3.1.21.-</ecNumber>
    </submittedName>
</protein>
<keyword evidence="6" id="KW-1185">Reference proteome</keyword>
<sequence>MILNQSEFNQNWNLKSLSELGTFSRGKSKHRPRNDPKLFENGTYPFIQTGDIKDANLFIEQHSECYSELGLQQSKIWEANTLCITIAANIAETALLRYPMCFPDSVVGFRAYENESSELFMHYVFTFIKRAIQSAASGSIQDNINIDFLTNLKFKVPDKPNQDKIASVLSTLDEKIALNNETNATLEQMAKMLYDYWFVQFDFPDDNGKPYKSSGGEMVYNETLKRDIPKGWEVKSLWQIANYFNGLALQKYRPTDEEYLPVIKIREMNEGISSNTEKASPDIPQNAIIDDGDILFSWSASLDVMIWNQGKGALNQHIFKVTSEQYPKSFYYFELLNYLKHFKMMAELRKTTMGHITQDHLKQAYICIPKIELLEVMENKLKPIFDKNLILHKENRQLAKLRDWLLPMLMNGQVTVQ</sequence>
<gene>
    <name evidence="5" type="ORF">H9W84_03255</name>
</gene>
<dbReference type="GO" id="GO:0009307">
    <property type="term" value="P:DNA restriction-modification system"/>
    <property type="evidence" value="ECO:0007669"/>
    <property type="project" value="UniProtKB-KW"/>
</dbReference>
<reference evidence="5" key="1">
    <citation type="submission" date="2021-08" db="EMBL/GenBank/DDBJ databases">
        <title>Complete genome sequence of Moraxella sp strain PS-22.</title>
        <authorList>
            <person name="Das S.K."/>
        </authorList>
    </citation>
    <scope>NUCLEOTIDE SEQUENCE</scope>
    <source>
        <strain evidence="5">PS-22</strain>
    </source>
</reference>
<keyword evidence="5" id="KW-0378">Hydrolase</keyword>
<dbReference type="AlphaFoldDB" id="A0A9X1UQG6"/>
<dbReference type="InterPro" id="IPR000055">
    <property type="entry name" value="Restrct_endonuc_typeI_TRD"/>
</dbReference>
<proteinExistence type="inferred from homology"/>
<evidence type="ECO:0000313" key="5">
    <source>
        <dbReference type="EMBL" id="MCG8147143.1"/>
    </source>
</evidence>
<dbReference type="EC" id="3.1.21.-" evidence="5"/>
<dbReference type="InterPro" id="IPR044946">
    <property type="entry name" value="Restrct_endonuc_typeI_TRD_sf"/>
</dbReference>
<keyword evidence="3" id="KW-0238">DNA-binding</keyword>
<name>A0A9X1UQG6_9GAMM</name>
<dbReference type="Gene3D" id="3.90.220.20">
    <property type="entry name" value="DNA methylase specificity domains"/>
    <property type="match status" value="2"/>
</dbReference>
<accession>A0A9X1UQG6</accession>
<keyword evidence="2" id="KW-0680">Restriction system</keyword>
<dbReference type="GO" id="GO:0003677">
    <property type="term" value="F:DNA binding"/>
    <property type="evidence" value="ECO:0007669"/>
    <property type="project" value="UniProtKB-KW"/>
</dbReference>
<dbReference type="Gene3D" id="1.10.287.1120">
    <property type="entry name" value="Bipartite methylase S protein"/>
    <property type="match status" value="1"/>
</dbReference>
<dbReference type="PANTHER" id="PTHR30408:SF12">
    <property type="entry name" value="TYPE I RESTRICTION ENZYME MJAVIII SPECIFICITY SUBUNIT"/>
    <property type="match status" value="1"/>
</dbReference>
<feature type="domain" description="Type I restriction modification DNA specificity" evidence="4">
    <location>
        <begin position="10"/>
        <end position="188"/>
    </location>
</feature>
<dbReference type="Proteomes" id="UP001139238">
    <property type="component" value="Unassembled WGS sequence"/>
</dbReference>
<dbReference type="CDD" id="cd17282">
    <property type="entry name" value="RMtype1_S_Eco16444ORF1681_TRD1-CR1_like"/>
    <property type="match status" value="1"/>
</dbReference>
<evidence type="ECO:0000313" key="6">
    <source>
        <dbReference type="Proteomes" id="UP001139238"/>
    </source>
</evidence>
<keyword evidence="5" id="KW-0255">Endonuclease</keyword>
<comment type="caution">
    <text evidence="5">The sequence shown here is derived from an EMBL/GenBank/DDBJ whole genome shotgun (WGS) entry which is preliminary data.</text>
</comment>
<evidence type="ECO:0000256" key="2">
    <source>
        <dbReference type="ARBA" id="ARBA00022747"/>
    </source>
</evidence>
<evidence type="ECO:0000259" key="4">
    <source>
        <dbReference type="Pfam" id="PF01420"/>
    </source>
</evidence>
<evidence type="ECO:0000256" key="3">
    <source>
        <dbReference type="ARBA" id="ARBA00023125"/>
    </source>
</evidence>
<comment type="similarity">
    <text evidence="1">Belongs to the type-I restriction system S methylase family.</text>
</comment>
<keyword evidence="5" id="KW-0540">Nuclease</keyword>
<dbReference type="EMBL" id="JACSYB010000001">
    <property type="protein sequence ID" value="MCG8147143.1"/>
    <property type="molecule type" value="Genomic_DNA"/>
</dbReference>